<dbReference type="OrthoDB" id="4940520at2759"/>
<dbReference type="AlphaFoldDB" id="A0A151GVI7"/>
<gene>
    <name evidence="2" type="ORF">DCS_02266</name>
</gene>
<dbReference type="Proteomes" id="UP000076580">
    <property type="component" value="Chromosome 01"/>
</dbReference>
<reference evidence="2 3" key="1">
    <citation type="journal article" date="2016" name="Sci. Rep.">
        <title>Insights into Adaptations to a Near-Obligate Nematode Endoparasitic Lifestyle from the Finished Genome of Drechmeria coniospora.</title>
        <authorList>
            <person name="Zhang L."/>
            <person name="Zhou Z."/>
            <person name="Guo Q."/>
            <person name="Fokkens L."/>
            <person name="Miskei M."/>
            <person name="Pocsi I."/>
            <person name="Zhang W."/>
            <person name="Chen M."/>
            <person name="Wang L."/>
            <person name="Sun Y."/>
            <person name="Donzelli B.G."/>
            <person name="Gibson D.M."/>
            <person name="Nelson D.R."/>
            <person name="Luo J.G."/>
            <person name="Rep M."/>
            <person name="Liu H."/>
            <person name="Yang S."/>
            <person name="Wang J."/>
            <person name="Krasnoff S.B."/>
            <person name="Xu Y."/>
            <person name="Molnar I."/>
            <person name="Lin M."/>
        </authorList>
    </citation>
    <scope>NUCLEOTIDE SEQUENCE [LARGE SCALE GENOMIC DNA]</scope>
    <source>
        <strain evidence="2 3">ARSEF 6962</strain>
    </source>
</reference>
<dbReference type="PANTHER" id="PTHR36847:SF1">
    <property type="entry name" value="AMIDOLIGASE ENZYME"/>
    <property type="match status" value="1"/>
</dbReference>
<evidence type="ECO:0008006" key="4">
    <source>
        <dbReference type="Google" id="ProtNLM"/>
    </source>
</evidence>
<dbReference type="Pfam" id="PF12224">
    <property type="entry name" value="Amidoligase_2"/>
    <property type="match status" value="1"/>
</dbReference>
<protein>
    <recommendedName>
        <fullName evidence="4">Amidoligase enzyme</fullName>
    </recommendedName>
</protein>
<proteinExistence type="predicted"/>
<comment type="caution">
    <text evidence="2">The sequence shown here is derived from an EMBL/GenBank/DDBJ whole genome shotgun (WGS) entry which is preliminary data.</text>
</comment>
<keyword evidence="3" id="KW-1185">Reference proteome</keyword>
<organism evidence="2 3">
    <name type="scientific">Drechmeria coniospora</name>
    <name type="common">Nematophagous fungus</name>
    <name type="synonym">Meria coniospora</name>
    <dbReference type="NCBI Taxonomy" id="98403"/>
    <lineage>
        <taxon>Eukaryota</taxon>
        <taxon>Fungi</taxon>
        <taxon>Dikarya</taxon>
        <taxon>Ascomycota</taxon>
        <taxon>Pezizomycotina</taxon>
        <taxon>Sordariomycetes</taxon>
        <taxon>Hypocreomycetidae</taxon>
        <taxon>Hypocreales</taxon>
        <taxon>Ophiocordycipitaceae</taxon>
        <taxon>Drechmeria</taxon>
    </lineage>
</organism>
<dbReference type="STRING" id="98403.A0A151GVI7"/>
<evidence type="ECO:0000313" key="3">
    <source>
        <dbReference type="Proteomes" id="UP000076580"/>
    </source>
</evidence>
<dbReference type="RefSeq" id="XP_040660477.1">
    <property type="nucleotide sequence ID" value="XM_040799594.1"/>
</dbReference>
<feature type="region of interest" description="Disordered" evidence="1">
    <location>
        <begin position="21"/>
        <end position="45"/>
    </location>
</feature>
<dbReference type="EMBL" id="LAYC01000001">
    <property type="protein sequence ID" value="KYK61125.1"/>
    <property type="molecule type" value="Genomic_DNA"/>
</dbReference>
<dbReference type="InParanoid" id="A0A151GVI7"/>
<evidence type="ECO:0000313" key="2">
    <source>
        <dbReference type="EMBL" id="KYK61125.1"/>
    </source>
</evidence>
<evidence type="ECO:0000256" key="1">
    <source>
        <dbReference type="SAM" id="MobiDB-lite"/>
    </source>
</evidence>
<accession>A0A151GVI7</accession>
<dbReference type="InterPro" id="IPR022025">
    <property type="entry name" value="Amidoligase_2"/>
</dbReference>
<dbReference type="GeneID" id="63714909"/>
<dbReference type="PANTHER" id="PTHR36847">
    <property type="entry name" value="AMIDOLIGASE ENZYME"/>
    <property type="match status" value="1"/>
</dbReference>
<name>A0A151GVI7_DRECN</name>
<sequence>MDGCRFGIELEFMVPVVDKAGSSKHAKPRDDRWPDGANGYETDNDVFGNKASQKSVCAALSDCNLPSARMVVTDALRNDPDYEESSGKEIPIDQDVSLRVWNTPTVKISSTERFKYWYVTDEASIVLGMEKKKIKIPSGCYRWYGVELNSPILSSVEELDHGLPALRKGLASIRNNIKVWLNSECGLHIHVSPADRDVDEIVAKRLAALVFLLERPLLVKLCHPIRQNSTYSRPFFTQPWIAESFTTCASFPIEVNEILAYRERTMGKRHEEHSMFRSLCAILSQDNINELIKLLQIHTGKCALVISDFGTVEFRYPEASFDPDFISAWIHLVRRLLALASSSDEAFASTLCRFYELATTDTSVSWAQWLHELQLPAVRDFFENRVKRYQTDLKNLDQPVILSRSVA</sequence>